<keyword evidence="1" id="KW-0175">Coiled coil</keyword>
<feature type="coiled-coil region" evidence="1">
    <location>
        <begin position="307"/>
        <end position="334"/>
    </location>
</feature>
<name>A0A8S9U939_PHYIN</name>
<evidence type="ECO:0000256" key="2">
    <source>
        <dbReference type="SAM" id="MobiDB-lite"/>
    </source>
</evidence>
<dbReference type="SUPFAM" id="SSF57850">
    <property type="entry name" value="RING/U-box"/>
    <property type="match status" value="1"/>
</dbReference>
<evidence type="ECO:0000313" key="3">
    <source>
        <dbReference type="EMBL" id="KAF4137346.1"/>
    </source>
</evidence>
<feature type="compositionally biased region" description="Low complexity" evidence="2">
    <location>
        <begin position="429"/>
        <end position="439"/>
    </location>
</feature>
<comment type="caution">
    <text evidence="3">The sequence shown here is derived from an EMBL/GenBank/DDBJ whole genome shotgun (WGS) entry which is preliminary data.</text>
</comment>
<evidence type="ECO:0000313" key="4">
    <source>
        <dbReference type="Proteomes" id="UP000704712"/>
    </source>
</evidence>
<sequence length="708" mass="78377">MGISKMQGAGSCSPLRQQYEDKEVSHEDSASRPSVTLSERIKELELRNQELRECYDELEEQKHEIEKERKRFAKKAGDLEITLYNKREQLWGEISDLQDALKAKKEELQEALESRANHRQAERILRDELGFLRRRLRDQDVSLSQSTIESNEKAREANEREELLQESVKELEQRLQDQIELIGVQQARIVEVTAESSERARDACEKELFLKEKIAQLSQRLTDQRRAFEEERAQWQQQAQTSQTNGQADLTASLERAIPQLRSLLSAYDRVHGSEKCPPPRAEKGPMKTAHVTLGQPNLQHLKEQERAFVDERAQILEQANDAAETQREITRRNLLEREKVLICPITLELFDFPVVTGCCGKTFSSEGLRQAIRQNPLCPFCRGKLLSSHPNRDVAKLVEIHRRERSVLGITDPNTPTSSTCASQENDPTLSTTTPTSSRRVSGNTRQSRHRHNRSDRIQARSQLPHRRPTTARSALVDAAPDAASSLSQPQERSITPGGLTVSTIGSDGTVTRVLPHMVRSVLASAHFPSARPQSTARGRRQRARTTGRAAPATSPTTSSTSRRRAASAAPRAVSSSIARIASSNMPPSSAPTSASQGTRRVRNSTRAACNTPVADIPASAASNGATSAEVKFTARSAMLSANSQGTKSSGRSSEDLKAWLRALPTATSSSTQATVSSTTALRQPISGIAGRLSFRSRAPRFSSLNS</sequence>
<evidence type="ECO:0000256" key="1">
    <source>
        <dbReference type="SAM" id="Coils"/>
    </source>
</evidence>
<dbReference type="AlphaFoldDB" id="A0A8S9U939"/>
<gene>
    <name evidence="3" type="ORF">GN958_ATG13476</name>
</gene>
<organism evidence="3 4">
    <name type="scientific">Phytophthora infestans</name>
    <name type="common">Potato late blight agent</name>
    <name type="synonym">Botrytis infestans</name>
    <dbReference type="NCBI Taxonomy" id="4787"/>
    <lineage>
        <taxon>Eukaryota</taxon>
        <taxon>Sar</taxon>
        <taxon>Stramenopiles</taxon>
        <taxon>Oomycota</taxon>
        <taxon>Peronosporomycetes</taxon>
        <taxon>Peronosporales</taxon>
        <taxon>Peronosporaceae</taxon>
        <taxon>Phytophthora</taxon>
    </lineage>
</organism>
<accession>A0A8S9U939</accession>
<feature type="coiled-coil region" evidence="1">
    <location>
        <begin position="154"/>
        <end position="245"/>
    </location>
</feature>
<feature type="compositionally biased region" description="Polar residues" evidence="2">
    <location>
        <begin position="586"/>
        <end position="607"/>
    </location>
</feature>
<feature type="compositionally biased region" description="Polar residues" evidence="2">
    <location>
        <begin position="486"/>
        <end position="495"/>
    </location>
</feature>
<protein>
    <recommendedName>
        <fullName evidence="5">SP-RING-type domain-containing protein</fullName>
    </recommendedName>
</protein>
<dbReference type="InterPro" id="IPR013083">
    <property type="entry name" value="Znf_RING/FYVE/PHD"/>
</dbReference>
<reference evidence="3" key="1">
    <citation type="submission" date="2020-03" db="EMBL/GenBank/DDBJ databases">
        <title>Hybrid Assembly of Korean Phytophthora infestans isolates.</title>
        <authorList>
            <person name="Prokchorchik M."/>
            <person name="Lee Y."/>
            <person name="Seo J."/>
            <person name="Cho J.-H."/>
            <person name="Park Y.-E."/>
            <person name="Jang D.-C."/>
            <person name="Im J.-S."/>
            <person name="Choi J.-G."/>
            <person name="Park H.-J."/>
            <person name="Lee G.-B."/>
            <person name="Lee Y.-G."/>
            <person name="Hong S.-Y."/>
            <person name="Cho K."/>
            <person name="Sohn K.H."/>
        </authorList>
    </citation>
    <scope>NUCLEOTIDE SEQUENCE</scope>
    <source>
        <strain evidence="3">KR_2_A2</strain>
    </source>
</reference>
<feature type="region of interest" description="Disordered" evidence="2">
    <location>
        <begin position="409"/>
        <end position="508"/>
    </location>
</feature>
<dbReference type="EMBL" id="JAACNO010001833">
    <property type="protein sequence ID" value="KAF4137346.1"/>
    <property type="molecule type" value="Genomic_DNA"/>
</dbReference>
<feature type="region of interest" description="Disordered" evidence="2">
    <location>
        <begin position="526"/>
        <end position="607"/>
    </location>
</feature>
<feature type="region of interest" description="Disordered" evidence="2">
    <location>
        <begin position="1"/>
        <end position="36"/>
    </location>
</feature>
<dbReference type="Gene3D" id="3.30.40.10">
    <property type="entry name" value="Zinc/RING finger domain, C3HC4 (zinc finger)"/>
    <property type="match status" value="1"/>
</dbReference>
<dbReference type="Proteomes" id="UP000704712">
    <property type="component" value="Unassembled WGS sequence"/>
</dbReference>
<feature type="compositionally biased region" description="Low complexity" evidence="2">
    <location>
        <begin position="548"/>
        <end position="585"/>
    </location>
</feature>
<feature type="compositionally biased region" description="Basic and acidic residues" evidence="2">
    <location>
        <begin position="18"/>
        <end position="30"/>
    </location>
</feature>
<evidence type="ECO:0008006" key="5">
    <source>
        <dbReference type="Google" id="ProtNLM"/>
    </source>
</evidence>
<feature type="compositionally biased region" description="Polar residues" evidence="2">
    <location>
        <begin position="413"/>
        <end position="428"/>
    </location>
</feature>
<proteinExistence type="predicted"/>